<evidence type="ECO:0000313" key="2">
    <source>
        <dbReference type="EMBL" id="HEH82217.1"/>
    </source>
</evidence>
<protein>
    <submittedName>
        <fullName evidence="2">Methyltransferase domain-containing protein</fullName>
    </submittedName>
</protein>
<dbReference type="GO" id="GO:0032259">
    <property type="term" value="P:methylation"/>
    <property type="evidence" value="ECO:0007669"/>
    <property type="project" value="UniProtKB-KW"/>
</dbReference>
<feature type="domain" description="Methyltransferase type 11" evidence="1">
    <location>
        <begin position="116"/>
        <end position="202"/>
    </location>
</feature>
<dbReference type="InterPro" id="IPR013216">
    <property type="entry name" value="Methyltransf_11"/>
</dbReference>
<dbReference type="InterPro" id="IPR029063">
    <property type="entry name" value="SAM-dependent_MTases_sf"/>
</dbReference>
<accession>A0A7C2BZC6</accession>
<dbReference type="PANTHER" id="PTHR42912:SF93">
    <property type="entry name" value="N6-ADENOSINE-METHYLTRANSFERASE TMT1A"/>
    <property type="match status" value="1"/>
</dbReference>
<dbReference type="CDD" id="cd02440">
    <property type="entry name" value="AdoMet_MTases"/>
    <property type="match status" value="1"/>
</dbReference>
<gene>
    <name evidence="2" type="ORF">ENP73_04300</name>
</gene>
<name>A0A7C2BZC6_9DEIN</name>
<dbReference type="Pfam" id="PF08241">
    <property type="entry name" value="Methyltransf_11"/>
    <property type="match status" value="1"/>
</dbReference>
<dbReference type="PANTHER" id="PTHR42912">
    <property type="entry name" value="METHYLTRANSFERASE"/>
    <property type="match status" value="1"/>
</dbReference>
<comment type="caution">
    <text evidence="2">The sequence shown here is derived from an EMBL/GenBank/DDBJ whole genome shotgun (WGS) entry which is preliminary data.</text>
</comment>
<dbReference type="SUPFAM" id="SSF53335">
    <property type="entry name" value="S-adenosyl-L-methionine-dependent methyltransferases"/>
    <property type="match status" value="1"/>
</dbReference>
<dbReference type="EMBL" id="DSKL01000178">
    <property type="protein sequence ID" value="HEH82217.1"/>
    <property type="molecule type" value="Genomic_DNA"/>
</dbReference>
<keyword evidence="2" id="KW-0489">Methyltransferase</keyword>
<evidence type="ECO:0000259" key="1">
    <source>
        <dbReference type="Pfam" id="PF08241"/>
    </source>
</evidence>
<dbReference type="InterPro" id="IPR050508">
    <property type="entry name" value="Methyltransf_Superfamily"/>
</dbReference>
<reference evidence="2" key="1">
    <citation type="journal article" date="2020" name="mSystems">
        <title>Genome- and Community-Level Interaction Insights into Carbon Utilization and Element Cycling Functions of Hydrothermarchaeota in Hydrothermal Sediment.</title>
        <authorList>
            <person name="Zhou Z."/>
            <person name="Liu Y."/>
            <person name="Xu W."/>
            <person name="Pan J."/>
            <person name="Luo Z.H."/>
            <person name="Li M."/>
        </authorList>
    </citation>
    <scope>NUCLEOTIDE SEQUENCE [LARGE SCALE GENOMIC DNA]</scope>
    <source>
        <strain evidence="2">SpSt-246</strain>
    </source>
</reference>
<keyword evidence="2" id="KW-0808">Transferase</keyword>
<dbReference type="GO" id="GO:0008757">
    <property type="term" value="F:S-adenosylmethionine-dependent methyltransferase activity"/>
    <property type="evidence" value="ECO:0007669"/>
    <property type="project" value="InterPro"/>
</dbReference>
<dbReference type="Gene3D" id="3.40.50.150">
    <property type="entry name" value="Vaccinia Virus protein VP39"/>
    <property type="match status" value="1"/>
</dbReference>
<dbReference type="AlphaFoldDB" id="A0A7C2BZC6"/>
<organism evidence="2">
    <name type="scientific">Thermus islandicus</name>
    <dbReference type="NCBI Taxonomy" id="540988"/>
    <lineage>
        <taxon>Bacteria</taxon>
        <taxon>Thermotogati</taxon>
        <taxon>Deinococcota</taxon>
        <taxon>Deinococci</taxon>
        <taxon>Thermales</taxon>
        <taxon>Thermaceae</taxon>
        <taxon>Thermus</taxon>
    </lineage>
</organism>
<proteinExistence type="predicted"/>
<sequence length="250" mass="26806">MGAAKAPKPPFPGPPGEGVPSWLLPLLACPFCRGPLLGEGCSRCGRVFPRKGGFLDLRAFRERPLLALVNRFPPVALGYDLWRAHSTGLLSGGRLDLAGELNLLKGWLLPTGGPFLDVGTGTGVYREALGEGMVGVDPSPAFLKVAQRRRPGAYLLAHGERLPFRDAAFSGVVIGPTWNEFLDPVAAAREARRVLRPEGRLFGLLFLGPGGPWGLFRPTPEAFLSLLEGAGFRGEVQRLGRLGLVLAEVR</sequence>